<accession>A0AA91BMQ9</accession>
<dbReference type="RefSeq" id="WP_171329382.1">
    <property type="nucleotide sequence ID" value="NZ_WVRA01000002.1"/>
</dbReference>
<dbReference type="AlphaFoldDB" id="A0AA91BMQ9"/>
<dbReference type="Gene3D" id="3.30.1120.70">
    <property type="match status" value="1"/>
</dbReference>
<dbReference type="Gene3D" id="1.20.1270.210">
    <property type="match status" value="1"/>
</dbReference>
<dbReference type="Pfam" id="PF04860">
    <property type="entry name" value="Phage_portal"/>
    <property type="match status" value="1"/>
</dbReference>
<dbReference type="NCBIfam" id="TIGR01537">
    <property type="entry name" value="portal_HK97"/>
    <property type="match status" value="1"/>
</dbReference>
<evidence type="ECO:0000256" key="1">
    <source>
        <dbReference type="SAM" id="MobiDB-lite"/>
    </source>
</evidence>
<dbReference type="EMBL" id="WVRA01000002">
    <property type="protein sequence ID" value="NOE18025.1"/>
    <property type="molecule type" value="Genomic_DNA"/>
</dbReference>
<evidence type="ECO:0000313" key="2">
    <source>
        <dbReference type="EMBL" id="NOE18025.1"/>
    </source>
</evidence>
<reference evidence="2" key="1">
    <citation type="submission" date="2019-12" db="EMBL/GenBank/DDBJ databases">
        <title>Ruegeria JWLKs population differentiation of coral mucus and skeleton niches.</title>
        <authorList>
            <person name="Luo D."/>
        </authorList>
    </citation>
    <scope>NUCLEOTIDE SEQUENCE</scope>
    <source>
        <strain evidence="2">HKCCD6181</strain>
    </source>
</reference>
<gene>
    <name evidence="2" type="ORF">GS634_07790</name>
</gene>
<name>A0AA91BMQ9_9RHOB</name>
<sequence length="444" mass="48048">MTDQPTLGQRIKAGYNGLRKGLASGGLVAGPSIPSTWPINWFQQGYTPTANATGGATVEACVSTTARTIASLPWYHVRDLPDGSREILNRSGPSAVMRRPNPYQTASDFKLNLVRQLLFDGNAYWFGDGSTQRDHENIYLLDSRSTMPRLLRSDSDVELFYATGGEAANLASIEGSVMIPQRYVGHARLATGADPLLGVSPIQSAAQSVMANNAIASHFAGFTTNMNRPSGVLSTELNLTKDQMNQLREAWEEQSKGLNSGGVPILANGLKWEQISLSAVDAELIGAWKATNDDIARVFGIPPQIIGNAENSTFNNVSVLMGFWLSTGLGFFISHVENSMNRFFGLDRAGESRIWFDTDVLMRTDFAGMVKALGESVTKGIHAPNEARRQFGLGAVEGGDMPRVQQQMVPLDWEAPEASEPPPAQETPEVTDDEINTLLGDDAA</sequence>
<dbReference type="Gene3D" id="3.40.140.120">
    <property type="match status" value="1"/>
</dbReference>
<dbReference type="Proteomes" id="UP000597886">
    <property type="component" value="Unassembled WGS sequence"/>
</dbReference>
<comment type="caution">
    <text evidence="2">The sequence shown here is derived from an EMBL/GenBank/DDBJ whole genome shotgun (WGS) entry which is preliminary data.</text>
</comment>
<protein>
    <submittedName>
        <fullName evidence="2">Phage portal protein</fullName>
    </submittedName>
</protein>
<dbReference type="InterPro" id="IPR006427">
    <property type="entry name" value="Portal_HK97"/>
</dbReference>
<evidence type="ECO:0000313" key="3">
    <source>
        <dbReference type="Proteomes" id="UP000597886"/>
    </source>
</evidence>
<dbReference type="InterPro" id="IPR006944">
    <property type="entry name" value="Phage/GTA_portal"/>
</dbReference>
<proteinExistence type="predicted"/>
<organism evidence="2 3">
    <name type="scientific">Ruegeria atlantica</name>
    <dbReference type="NCBI Taxonomy" id="81569"/>
    <lineage>
        <taxon>Bacteria</taxon>
        <taxon>Pseudomonadati</taxon>
        <taxon>Pseudomonadota</taxon>
        <taxon>Alphaproteobacteria</taxon>
        <taxon>Rhodobacterales</taxon>
        <taxon>Roseobacteraceae</taxon>
        <taxon>Ruegeria</taxon>
    </lineage>
</organism>
<feature type="region of interest" description="Disordered" evidence="1">
    <location>
        <begin position="415"/>
        <end position="444"/>
    </location>
</feature>